<dbReference type="InterPro" id="IPR000157">
    <property type="entry name" value="TIR_dom"/>
</dbReference>
<dbReference type="Pfam" id="PF01582">
    <property type="entry name" value="TIR"/>
    <property type="match status" value="1"/>
</dbReference>
<gene>
    <name evidence="8" type="primary">LOC115753611</name>
</gene>
<reference evidence="8" key="2">
    <citation type="submission" date="2025-08" db="UniProtKB">
        <authorList>
            <consortium name="RefSeq"/>
        </authorList>
    </citation>
    <scope>IDENTIFICATION</scope>
    <source>
        <tissue evidence="8">Leaf</tissue>
    </source>
</reference>
<dbReference type="PANTHER" id="PTHR32009">
    <property type="entry name" value="TMV RESISTANCE PROTEIN N-LIKE"/>
    <property type="match status" value="1"/>
</dbReference>
<feature type="compositionally biased region" description="Basic and acidic residues" evidence="5">
    <location>
        <begin position="1"/>
        <end position="14"/>
    </location>
</feature>
<dbReference type="EC" id="3.2.2.6" evidence="1"/>
<feature type="region of interest" description="Disordered" evidence="5">
    <location>
        <begin position="1"/>
        <end position="31"/>
    </location>
</feature>
<evidence type="ECO:0000256" key="2">
    <source>
        <dbReference type="ARBA" id="ARBA00022801"/>
    </source>
</evidence>
<dbReference type="SMART" id="SM00255">
    <property type="entry name" value="TIR"/>
    <property type="match status" value="1"/>
</dbReference>
<evidence type="ECO:0000259" key="6">
    <source>
        <dbReference type="PROSITE" id="PS50104"/>
    </source>
</evidence>
<dbReference type="PANTHER" id="PTHR32009:SF39">
    <property type="entry name" value="TIR DOMAIN-CONTAINING PROTEIN"/>
    <property type="match status" value="1"/>
</dbReference>
<evidence type="ECO:0000256" key="3">
    <source>
        <dbReference type="ARBA" id="ARBA00023027"/>
    </source>
</evidence>
<proteinExistence type="predicted"/>
<dbReference type="Proteomes" id="UP000827889">
    <property type="component" value="Chromosome 1"/>
</dbReference>
<organism evidence="7 8">
    <name type="scientific">Rhodamnia argentea</name>
    <dbReference type="NCBI Taxonomy" id="178133"/>
    <lineage>
        <taxon>Eukaryota</taxon>
        <taxon>Viridiplantae</taxon>
        <taxon>Streptophyta</taxon>
        <taxon>Embryophyta</taxon>
        <taxon>Tracheophyta</taxon>
        <taxon>Spermatophyta</taxon>
        <taxon>Magnoliopsida</taxon>
        <taxon>eudicotyledons</taxon>
        <taxon>Gunneridae</taxon>
        <taxon>Pentapetalae</taxon>
        <taxon>rosids</taxon>
        <taxon>malvids</taxon>
        <taxon>Myrtales</taxon>
        <taxon>Myrtaceae</taxon>
        <taxon>Myrtoideae</taxon>
        <taxon>Myrteae</taxon>
        <taxon>Australasian group</taxon>
        <taxon>Rhodamnia</taxon>
    </lineage>
</organism>
<accession>A0ABM3GZ40</accession>
<dbReference type="RefSeq" id="XP_048129623.1">
    <property type="nucleotide sequence ID" value="XM_048273666.1"/>
</dbReference>
<comment type="catalytic activity">
    <reaction evidence="4">
        <text>NAD(+) + H2O = ADP-D-ribose + nicotinamide + H(+)</text>
        <dbReference type="Rhea" id="RHEA:16301"/>
        <dbReference type="ChEBI" id="CHEBI:15377"/>
        <dbReference type="ChEBI" id="CHEBI:15378"/>
        <dbReference type="ChEBI" id="CHEBI:17154"/>
        <dbReference type="ChEBI" id="CHEBI:57540"/>
        <dbReference type="ChEBI" id="CHEBI:57967"/>
        <dbReference type="EC" id="3.2.2.6"/>
    </reaction>
    <physiologicalReaction direction="left-to-right" evidence="4">
        <dbReference type="Rhea" id="RHEA:16302"/>
    </physiologicalReaction>
</comment>
<dbReference type="GeneID" id="115753611"/>
<evidence type="ECO:0000313" key="7">
    <source>
        <dbReference type="Proteomes" id="UP000827889"/>
    </source>
</evidence>
<dbReference type="SUPFAM" id="SSF52200">
    <property type="entry name" value="Toll/Interleukin receptor TIR domain"/>
    <property type="match status" value="1"/>
</dbReference>
<protein>
    <recommendedName>
        <fullName evidence="1">ADP-ribosyl cyclase/cyclic ADP-ribose hydrolase</fullName>
        <ecNumber evidence="1">3.2.2.6</ecNumber>
    </recommendedName>
</protein>
<sequence>MQRSAKEQCIRRNDGTPGGASAAHAATEGDGTATSLGDDFEVFLSFRGPDTRATFTDHLYTRLRDVGIRVFKDDEDLRKGEEFDPKLLQVIKQSKISVPIFSKDYATSVWCLKEVVQMVQCKKTGGQKIMPIFYDVAASEVRYQTGGYKDAFLLHESKKRCDQKTIGEWKAALSAVGEINGWDLHIKGENREKKKLKLFVSTWNISRRMVLPTRALRTYQI</sequence>
<name>A0ABM3GZ40_9MYRT</name>
<keyword evidence="3" id="KW-0520">NAD</keyword>
<dbReference type="InterPro" id="IPR035897">
    <property type="entry name" value="Toll_tir_struct_dom_sf"/>
</dbReference>
<dbReference type="PROSITE" id="PS50104">
    <property type="entry name" value="TIR"/>
    <property type="match status" value="1"/>
</dbReference>
<keyword evidence="7" id="KW-1185">Reference proteome</keyword>
<evidence type="ECO:0000256" key="5">
    <source>
        <dbReference type="SAM" id="MobiDB-lite"/>
    </source>
</evidence>
<reference evidence="7" key="1">
    <citation type="submission" date="2025-05" db="UniProtKB">
        <authorList>
            <consortium name="RefSeq"/>
        </authorList>
    </citation>
    <scope>NUCLEOTIDE SEQUENCE [LARGE SCALE GENOMIC DNA]</scope>
</reference>
<keyword evidence="2" id="KW-0378">Hydrolase</keyword>
<evidence type="ECO:0000313" key="8">
    <source>
        <dbReference type="RefSeq" id="XP_048129623.1"/>
    </source>
</evidence>
<dbReference type="Gene3D" id="3.40.50.10140">
    <property type="entry name" value="Toll/interleukin-1 receptor homology (TIR) domain"/>
    <property type="match status" value="1"/>
</dbReference>
<feature type="domain" description="TIR" evidence="6">
    <location>
        <begin position="38"/>
        <end position="196"/>
    </location>
</feature>
<evidence type="ECO:0000256" key="4">
    <source>
        <dbReference type="ARBA" id="ARBA00047304"/>
    </source>
</evidence>
<evidence type="ECO:0000256" key="1">
    <source>
        <dbReference type="ARBA" id="ARBA00011982"/>
    </source>
</evidence>